<name>A0A9Q9ANF3_9PEZI</name>
<dbReference type="InterPro" id="IPR011502">
    <property type="entry name" value="Nucleoporin_Nup85"/>
</dbReference>
<dbReference type="GO" id="GO:0006406">
    <property type="term" value="P:mRNA export from nucleus"/>
    <property type="evidence" value="ECO:0007669"/>
    <property type="project" value="TreeGrafter"/>
</dbReference>
<evidence type="ECO:0000256" key="5">
    <source>
        <dbReference type="ARBA" id="ARBA00022927"/>
    </source>
</evidence>
<feature type="compositionally biased region" description="Polar residues" evidence="10">
    <location>
        <begin position="31"/>
        <end position="40"/>
    </location>
</feature>
<organism evidence="11 12">
    <name type="scientific">Septoria linicola</name>
    <dbReference type="NCBI Taxonomy" id="215465"/>
    <lineage>
        <taxon>Eukaryota</taxon>
        <taxon>Fungi</taxon>
        <taxon>Dikarya</taxon>
        <taxon>Ascomycota</taxon>
        <taxon>Pezizomycotina</taxon>
        <taxon>Dothideomycetes</taxon>
        <taxon>Dothideomycetidae</taxon>
        <taxon>Mycosphaerellales</taxon>
        <taxon>Mycosphaerellaceae</taxon>
        <taxon>Septoria</taxon>
    </lineage>
</organism>
<feature type="compositionally biased region" description="Polar residues" evidence="10">
    <location>
        <begin position="50"/>
        <end position="61"/>
    </location>
</feature>
<keyword evidence="9" id="KW-0472">Membrane</keyword>
<dbReference type="Pfam" id="PF07575">
    <property type="entry name" value="Nucleopor_Nup85"/>
    <property type="match status" value="2"/>
</dbReference>
<proteinExistence type="inferred from homology"/>
<accession>A0A9Q9ANF3</accession>
<keyword evidence="3 9" id="KW-0813">Transport</keyword>
<evidence type="ECO:0000256" key="1">
    <source>
        <dbReference type="ARBA" id="ARBA00004567"/>
    </source>
</evidence>
<comment type="subunit">
    <text evidence="9">Component of the nuclear pore complex (NPC).</text>
</comment>
<dbReference type="PANTHER" id="PTHR13373:SF21">
    <property type="entry name" value="NUCLEAR PORE COMPLEX PROTEIN NUP85"/>
    <property type="match status" value="1"/>
</dbReference>
<dbReference type="GO" id="GO:0031965">
    <property type="term" value="C:nuclear membrane"/>
    <property type="evidence" value="ECO:0007669"/>
    <property type="project" value="UniProtKB-UniRule"/>
</dbReference>
<protein>
    <recommendedName>
        <fullName evidence="9">Nuclear pore complex protein Nup85</fullName>
    </recommendedName>
</protein>
<reference evidence="11" key="1">
    <citation type="submission" date="2022-06" db="EMBL/GenBank/DDBJ databases">
        <title>Complete genome sequences of two strains of the flax pathogen Septoria linicola.</title>
        <authorList>
            <person name="Lapalu N."/>
            <person name="Simon A."/>
            <person name="Demenou B."/>
            <person name="Paumier D."/>
            <person name="Guillot M.-P."/>
            <person name="Gout L."/>
            <person name="Valade R."/>
        </authorList>
    </citation>
    <scope>NUCLEOTIDE SEQUENCE</scope>
    <source>
        <strain evidence="11">SE15195</strain>
    </source>
</reference>
<dbReference type="EMBL" id="CP099419">
    <property type="protein sequence ID" value="USW49303.1"/>
    <property type="molecule type" value="Genomic_DNA"/>
</dbReference>
<evidence type="ECO:0000256" key="10">
    <source>
        <dbReference type="SAM" id="MobiDB-lite"/>
    </source>
</evidence>
<dbReference type="GO" id="GO:0045893">
    <property type="term" value="P:positive regulation of DNA-templated transcription"/>
    <property type="evidence" value="ECO:0007669"/>
    <property type="project" value="TreeGrafter"/>
</dbReference>
<evidence type="ECO:0000256" key="2">
    <source>
        <dbReference type="ARBA" id="ARBA00005573"/>
    </source>
</evidence>
<evidence type="ECO:0000256" key="9">
    <source>
        <dbReference type="RuleBase" id="RU365073"/>
    </source>
</evidence>
<keyword evidence="8 9" id="KW-0539">Nucleus</keyword>
<dbReference type="GO" id="GO:0031080">
    <property type="term" value="C:nuclear pore outer ring"/>
    <property type="evidence" value="ECO:0007669"/>
    <property type="project" value="TreeGrafter"/>
</dbReference>
<dbReference type="AlphaFoldDB" id="A0A9Q9ANF3"/>
<dbReference type="GO" id="GO:0006606">
    <property type="term" value="P:protein import into nucleus"/>
    <property type="evidence" value="ECO:0007669"/>
    <property type="project" value="TreeGrafter"/>
</dbReference>
<evidence type="ECO:0000256" key="6">
    <source>
        <dbReference type="ARBA" id="ARBA00023010"/>
    </source>
</evidence>
<feature type="compositionally biased region" description="Acidic residues" evidence="10">
    <location>
        <begin position="73"/>
        <end position="94"/>
    </location>
</feature>
<keyword evidence="7 9" id="KW-0906">Nuclear pore complex</keyword>
<comment type="subcellular location">
    <subcellularLocation>
        <location evidence="1 9">Nucleus</location>
        <location evidence="1 9">Nuclear pore complex</location>
    </subcellularLocation>
</comment>
<dbReference type="PANTHER" id="PTHR13373">
    <property type="entry name" value="FROUNT PROTEIN-RELATED"/>
    <property type="match status" value="1"/>
</dbReference>
<dbReference type="GO" id="GO:0017056">
    <property type="term" value="F:structural constituent of nuclear pore"/>
    <property type="evidence" value="ECO:0007669"/>
    <property type="project" value="TreeGrafter"/>
</dbReference>
<evidence type="ECO:0000313" key="12">
    <source>
        <dbReference type="Proteomes" id="UP001056384"/>
    </source>
</evidence>
<feature type="region of interest" description="Disordered" evidence="10">
    <location>
        <begin position="903"/>
        <end position="924"/>
    </location>
</feature>
<gene>
    <name evidence="11" type="ORF">Slin15195_G026220</name>
</gene>
<comment type="function">
    <text evidence="9">Functions as a component of the nuclear pore complex (NPC).</text>
</comment>
<keyword evidence="5 9" id="KW-0653">Protein transport</keyword>
<keyword evidence="12" id="KW-1185">Reference proteome</keyword>
<evidence type="ECO:0000256" key="3">
    <source>
        <dbReference type="ARBA" id="ARBA00022448"/>
    </source>
</evidence>
<keyword evidence="4 9" id="KW-0509">mRNA transport</keyword>
<evidence type="ECO:0000256" key="4">
    <source>
        <dbReference type="ARBA" id="ARBA00022816"/>
    </source>
</evidence>
<dbReference type="OrthoDB" id="5422384at2759"/>
<evidence type="ECO:0000256" key="7">
    <source>
        <dbReference type="ARBA" id="ARBA00023132"/>
    </source>
</evidence>
<keyword evidence="6 9" id="KW-0811">Translocation</keyword>
<comment type="similarity">
    <text evidence="2 9">Belongs to the nucleoporin Nup85 family.</text>
</comment>
<evidence type="ECO:0000313" key="11">
    <source>
        <dbReference type="EMBL" id="USW49303.1"/>
    </source>
</evidence>
<sequence>MSFFGGPPSTPGRSVRTHQSTTPAGPPPTWLENTAKSTTPAGEPPRSSRFGRSSYNPTKSPNRFARRKPDFAVPEDDDEDYSDEDAMGEDDDEYNLQQSEWEGRLERPAAPTPPRGLKRDAYGAVRENSGIANVARRRTNNSKPAALTEPEPVIVESERMISELDHKIQRRVVEGEAALVETAADLAKTWKQHSDVKTKSGAIGPKSQDSFSKANYLASLLLQLHHPHTDEAQQQGGRLRNGSVTAPSRSVPVPRALLNWLETYHRPFPDDYDLVHLHQPSPSAHESFWDVVYANMLRGHTDRVIRLLTDAGWEHADSALDDGAAEPGYHGRQLDNVIEVAQNCVSALADCPGYRYNNWDVKSMEWAVWRQRVRSSLNDLEDFAEGGDDLSSSLDGENVFQRSMGTSLNMSTASRKASSRVPWTIYENLRLLYGLVLGQPDQILMTAQEWLEAALYLTIWWDGSDDSDLAVSANQNPVKRAQDRTREVDIAPLAAYRRRLADAYHRVQQQVLEDDHGHQMPDGVFQPDTTDDVQLGLGCIMEEQVSSIINILRMFSMPIAVSVVEIAAFGGWLPLARPSSRGGALGQGGLSKEDLLVLSYGAPQGDKDEVDRDDFLIEYADLLSGRERIGTKQGWELAVALLNRLDQQSTANTKIGELLDRLQLTNEDTVDKVLGVCDDLGQTEQRRSIAERYADNLAENTQSYGAALIYYARAHATEKLKDTVSLLTTISLLHSAAMPSSKTIDAKLKSLIGQDRTALTELGHVDLDAAQLLSSNLSGYATLRKFYDLRDQDALSASGKAPESLERRREAAGSLFALLKSAADCIPGGLFDPEAETVIPVEGLLALFGESLPFLGQTKRIFTQQQVFAFLAILEDFVAAPGRIRENAESLLSASLGAYRDENNTGTGPFGKKGKGRKNAKEDLSKSVGSSWELLAESVAIDPKNGEKIARAWDWRQGLVHGGIEGKEEQVVKLVREALVREVASGWGGKINW</sequence>
<dbReference type="Proteomes" id="UP001056384">
    <property type="component" value="Chromosome 2"/>
</dbReference>
<evidence type="ECO:0000256" key="8">
    <source>
        <dbReference type="ARBA" id="ARBA00023242"/>
    </source>
</evidence>
<feature type="region of interest" description="Disordered" evidence="10">
    <location>
        <begin position="1"/>
        <end position="119"/>
    </location>
</feature>